<keyword evidence="5 13" id="KW-0547">Nucleotide-binding</keyword>
<evidence type="ECO:0000256" key="10">
    <source>
        <dbReference type="ARBA" id="ARBA00023160"/>
    </source>
</evidence>
<comment type="caution">
    <text evidence="16">The sequence shown here is derived from an EMBL/GenBank/DDBJ whole genome shotgun (WGS) entry which is preliminary data.</text>
</comment>
<evidence type="ECO:0000256" key="13">
    <source>
        <dbReference type="PROSITE-ProRule" id="PRU00409"/>
    </source>
</evidence>
<evidence type="ECO:0000313" key="16">
    <source>
        <dbReference type="EMBL" id="GAA6499529.1"/>
    </source>
</evidence>
<dbReference type="PROSITE" id="PS00867">
    <property type="entry name" value="CPSASE_2"/>
    <property type="match status" value="1"/>
</dbReference>
<dbReference type="NCBIfam" id="NF006367">
    <property type="entry name" value="PRK08591.1"/>
    <property type="match status" value="1"/>
</dbReference>
<dbReference type="RefSeq" id="WP_033142219.1">
    <property type="nucleotide sequence ID" value="NZ_AP031413.1"/>
</dbReference>
<reference evidence="16 17" key="1">
    <citation type="submission" date="2024-04" db="EMBL/GenBank/DDBJ databases">
        <title>Defined microbial consortia suppress multidrug-resistant proinflammatory Enterobacteriaceae via ecological control.</title>
        <authorList>
            <person name="Furuichi M."/>
            <person name="Kawaguchi T."/>
            <person name="Pust M."/>
            <person name="Yasuma K."/>
            <person name="Plichta D."/>
            <person name="Hasegawa N."/>
            <person name="Ohya T."/>
            <person name="Bhattarai S."/>
            <person name="Sasajima S."/>
            <person name="Aoto Y."/>
            <person name="Tuganbaev T."/>
            <person name="Yaginuma M."/>
            <person name="Ueda M."/>
            <person name="Okahashi N."/>
            <person name="Amafuji K."/>
            <person name="Kiridooshi Y."/>
            <person name="Sugita K."/>
            <person name="Strazar M."/>
            <person name="Skelly A."/>
            <person name="Suda W."/>
            <person name="Hattori M."/>
            <person name="Nakamoto N."/>
            <person name="Caballero S."/>
            <person name="Norman J."/>
            <person name="Olle B."/>
            <person name="Tanoue T."/>
            <person name="Arita M."/>
            <person name="Bucci V."/>
            <person name="Atarashi K."/>
            <person name="Xavier R."/>
            <person name="Honda K."/>
        </authorList>
    </citation>
    <scope>NUCLEOTIDE SEQUENCE [LARGE SCALE GENOMIC DNA]</scope>
    <source>
        <strain evidence="17">k34-0107-D12</strain>
    </source>
</reference>
<dbReference type="PROSITE" id="PS50975">
    <property type="entry name" value="ATP_GRASP"/>
    <property type="match status" value="1"/>
</dbReference>
<dbReference type="PROSITE" id="PS00866">
    <property type="entry name" value="CPSASE_1"/>
    <property type="match status" value="1"/>
</dbReference>
<dbReference type="InterPro" id="IPR013815">
    <property type="entry name" value="ATP_grasp_subdomain_1"/>
</dbReference>
<evidence type="ECO:0000256" key="6">
    <source>
        <dbReference type="ARBA" id="ARBA00022832"/>
    </source>
</evidence>
<dbReference type="PANTHER" id="PTHR18866:SF33">
    <property type="entry name" value="METHYLCROTONOYL-COA CARBOXYLASE SUBUNIT ALPHA, MITOCHONDRIAL-RELATED"/>
    <property type="match status" value="1"/>
</dbReference>
<evidence type="ECO:0000256" key="4">
    <source>
        <dbReference type="ARBA" id="ARBA00022598"/>
    </source>
</evidence>
<sequence length="446" mass="49528">MFQKILIANRGEIAVRIIRACREMGIKTVAVYSEADRDALHAQLADEAVCIGPAAAQESYLNMERILSATIATKAEAIHPGFGFLSENSKFVEMCEKCNVTFIGPSAAVINKMGNKSEARRTMMEAGVPVVPGTKEPVYTVEEALKEAEKIGFPIMIKASSGGGGKGMRISESREDFEENFSTAQRESVNAFADNTMYLERYVGRPRHIEVQIIADRFGQVVQLGERDCSIQRRHQKMIEESPSCAISEELRRKMGETAVRAAKAVGYESAGTIEFLLDKSGEFFFMEMNTRIQVEHPVTEFVSGVDLVKEQIRVAAGLPLSVKQEDICMRGHAIECRINAENPAKNFMPCPGVIENLHVPGGNGVRIDTAVYNGYQIPPNYDSMIMKVIVHDKDRASAIAKMRSTLGEVIIEGVQTNLDFQYDILNQKDFLDGNVTTHFIEEHYE</sequence>
<dbReference type="EMBL" id="BAABZQ010000001">
    <property type="protein sequence ID" value="GAA6499529.1"/>
    <property type="molecule type" value="Genomic_DNA"/>
</dbReference>
<dbReference type="InterPro" id="IPR005479">
    <property type="entry name" value="CPAse_ATP-bd"/>
</dbReference>
<gene>
    <name evidence="16" type="ORF">K340107D12_23450</name>
</gene>
<organism evidence="16 17">
    <name type="scientific">Blautia parvula</name>
    <dbReference type="NCBI Taxonomy" id="2877527"/>
    <lineage>
        <taxon>Bacteria</taxon>
        <taxon>Bacillati</taxon>
        <taxon>Bacillota</taxon>
        <taxon>Clostridia</taxon>
        <taxon>Lachnospirales</taxon>
        <taxon>Lachnospiraceae</taxon>
        <taxon>Blautia</taxon>
    </lineage>
</organism>
<comment type="function">
    <text evidence="1">This protein is a component of the acetyl coenzyme A carboxylase complex; first, biotin carboxylase catalyzes the carboxylation of the carrier protein and then the transcarboxylase transfers the carboxyl group to form malonyl-CoA.</text>
</comment>
<accession>A0ABQ0BSL1</accession>
<keyword evidence="17" id="KW-1185">Reference proteome</keyword>
<keyword evidence="4" id="KW-0436">Ligase</keyword>
<keyword evidence="3" id="KW-0444">Lipid biosynthesis</keyword>
<dbReference type="Gene3D" id="3.40.50.20">
    <property type="match status" value="1"/>
</dbReference>
<feature type="domain" description="ATP-grasp" evidence="14">
    <location>
        <begin position="120"/>
        <end position="317"/>
    </location>
</feature>
<dbReference type="EC" id="6.3.4.14" evidence="2"/>
<dbReference type="InterPro" id="IPR004549">
    <property type="entry name" value="Acetyl_CoA_COase_biotin_COase"/>
</dbReference>
<dbReference type="NCBIfam" id="TIGR00514">
    <property type="entry name" value="accC"/>
    <property type="match status" value="1"/>
</dbReference>
<dbReference type="Pfam" id="PF02785">
    <property type="entry name" value="Biotin_carb_C"/>
    <property type="match status" value="1"/>
</dbReference>
<dbReference type="InterPro" id="IPR011054">
    <property type="entry name" value="Rudment_hybrid_motif"/>
</dbReference>
<dbReference type="PROSITE" id="PS50979">
    <property type="entry name" value="BC"/>
    <property type="match status" value="1"/>
</dbReference>
<evidence type="ECO:0000259" key="15">
    <source>
        <dbReference type="PROSITE" id="PS50979"/>
    </source>
</evidence>
<dbReference type="SUPFAM" id="SSF52440">
    <property type="entry name" value="PreATP-grasp domain"/>
    <property type="match status" value="1"/>
</dbReference>
<keyword evidence="9" id="KW-0443">Lipid metabolism</keyword>
<evidence type="ECO:0000256" key="9">
    <source>
        <dbReference type="ARBA" id="ARBA00023098"/>
    </source>
</evidence>
<evidence type="ECO:0000256" key="8">
    <source>
        <dbReference type="ARBA" id="ARBA00022842"/>
    </source>
</evidence>
<dbReference type="Gene3D" id="3.30.470.20">
    <property type="entry name" value="ATP-grasp fold, B domain"/>
    <property type="match status" value="1"/>
</dbReference>
<dbReference type="Gene3D" id="3.30.1490.20">
    <property type="entry name" value="ATP-grasp fold, A domain"/>
    <property type="match status" value="1"/>
</dbReference>
<evidence type="ECO:0000256" key="12">
    <source>
        <dbReference type="ARBA" id="ARBA00048600"/>
    </source>
</evidence>
<keyword evidence="7 13" id="KW-0067">ATP-binding</keyword>
<dbReference type="InterPro" id="IPR016185">
    <property type="entry name" value="PreATP-grasp_dom_sf"/>
</dbReference>
<dbReference type="SMART" id="SM00878">
    <property type="entry name" value="Biotin_carb_C"/>
    <property type="match status" value="1"/>
</dbReference>
<dbReference type="InterPro" id="IPR005482">
    <property type="entry name" value="Biotin_COase_C"/>
</dbReference>
<evidence type="ECO:0000259" key="14">
    <source>
        <dbReference type="PROSITE" id="PS50975"/>
    </source>
</evidence>
<keyword evidence="11" id="KW-0092">Biotin</keyword>
<dbReference type="InterPro" id="IPR050856">
    <property type="entry name" value="Biotin_carboxylase_complex"/>
</dbReference>
<evidence type="ECO:0000256" key="11">
    <source>
        <dbReference type="ARBA" id="ARBA00023267"/>
    </source>
</evidence>
<evidence type="ECO:0000256" key="3">
    <source>
        <dbReference type="ARBA" id="ARBA00022516"/>
    </source>
</evidence>
<dbReference type="InterPro" id="IPR011761">
    <property type="entry name" value="ATP-grasp"/>
</dbReference>
<keyword evidence="10" id="KW-0275">Fatty acid biosynthesis</keyword>
<dbReference type="InterPro" id="IPR011764">
    <property type="entry name" value="Biotin_carboxylation_dom"/>
</dbReference>
<dbReference type="Pfam" id="PF02786">
    <property type="entry name" value="CPSase_L_D2"/>
    <property type="match status" value="1"/>
</dbReference>
<keyword evidence="6" id="KW-0276">Fatty acid metabolism</keyword>
<dbReference type="Pfam" id="PF00289">
    <property type="entry name" value="Biotin_carb_N"/>
    <property type="match status" value="1"/>
</dbReference>
<keyword evidence="8" id="KW-0460">Magnesium</keyword>
<evidence type="ECO:0000256" key="7">
    <source>
        <dbReference type="ARBA" id="ARBA00022840"/>
    </source>
</evidence>
<evidence type="ECO:0000256" key="5">
    <source>
        <dbReference type="ARBA" id="ARBA00022741"/>
    </source>
</evidence>
<feature type="domain" description="Biotin carboxylation" evidence="15">
    <location>
        <begin position="1"/>
        <end position="446"/>
    </location>
</feature>
<comment type="catalytic activity">
    <reaction evidence="12">
        <text>N(6)-biotinyl-L-lysyl-[protein] + hydrogencarbonate + ATP = N(6)-carboxybiotinyl-L-lysyl-[protein] + ADP + phosphate + H(+)</text>
        <dbReference type="Rhea" id="RHEA:13501"/>
        <dbReference type="Rhea" id="RHEA-COMP:10505"/>
        <dbReference type="Rhea" id="RHEA-COMP:10506"/>
        <dbReference type="ChEBI" id="CHEBI:15378"/>
        <dbReference type="ChEBI" id="CHEBI:17544"/>
        <dbReference type="ChEBI" id="CHEBI:30616"/>
        <dbReference type="ChEBI" id="CHEBI:43474"/>
        <dbReference type="ChEBI" id="CHEBI:83144"/>
        <dbReference type="ChEBI" id="CHEBI:83145"/>
        <dbReference type="ChEBI" id="CHEBI:456216"/>
        <dbReference type="EC" id="6.3.4.14"/>
    </reaction>
</comment>
<dbReference type="InterPro" id="IPR005481">
    <property type="entry name" value="BC-like_N"/>
</dbReference>
<dbReference type="PANTHER" id="PTHR18866">
    <property type="entry name" value="CARBOXYLASE:PYRUVATE/ACETYL-COA/PROPIONYL-COA CARBOXYLASE"/>
    <property type="match status" value="1"/>
</dbReference>
<evidence type="ECO:0000256" key="1">
    <source>
        <dbReference type="ARBA" id="ARBA00003761"/>
    </source>
</evidence>
<proteinExistence type="predicted"/>
<name>A0ABQ0BSL1_9FIRM</name>
<evidence type="ECO:0000313" key="17">
    <source>
        <dbReference type="Proteomes" id="UP001600941"/>
    </source>
</evidence>
<evidence type="ECO:0000256" key="2">
    <source>
        <dbReference type="ARBA" id="ARBA00013263"/>
    </source>
</evidence>
<dbReference type="Proteomes" id="UP001600941">
    <property type="component" value="Unassembled WGS sequence"/>
</dbReference>
<dbReference type="SUPFAM" id="SSF56059">
    <property type="entry name" value="Glutathione synthetase ATP-binding domain-like"/>
    <property type="match status" value="1"/>
</dbReference>
<protein>
    <recommendedName>
        <fullName evidence="2">biotin carboxylase</fullName>
        <ecNumber evidence="2">6.3.4.14</ecNumber>
    </recommendedName>
</protein>
<dbReference type="SUPFAM" id="SSF51246">
    <property type="entry name" value="Rudiment single hybrid motif"/>
    <property type="match status" value="1"/>
</dbReference>
<dbReference type="NCBIfam" id="NF004085">
    <property type="entry name" value="PRK05586.1"/>
    <property type="match status" value="1"/>
</dbReference>